<dbReference type="InterPro" id="IPR036291">
    <property type="entry name" value="NAD(P)-bd_dom_sf"/>
</dbReference>
<name>Q1K042_DESA6</name>
<dbReference type="Proteomes" id="UP000005695">
    <property type="component" value="Unassembled WGS sequence"/>
</dbReference>
<dbReference type="SUPFAM" id="SSF48179">
    <property type="entry name" value="6-phosphogluconate dehydrogenase C-terminal domain-like"/>
    <property type="match status" value="1"/>
</dbReference>
<keyword evidence="4" id="KW-1185">Reference proteome</keyword>
<dbReference type="Gene3D" id="1.10.1040.20">
    <property type="entry name" value="ProC-like, C-terminal domain"/>
    <property type="match status" value="1"/>
</dbReference>
<feature type="domain" description="DUF2520" evidence="2">
    <location>
        <begin position="140"/>
        <end position="268"/>
    </location>
</feature>
<feature type="domain" description="Putative oxidoreductase/dehydrogenase Rossmann-like" evidence="1">
    <location>
        <begin position="4"/>
        <end position="108"/>
    </location>
</feature>
<proteinExistence type="predicted"/>
<dbReference type="RefSeq" id="WP_006000069.1">
    <property type="nucleotide sequence ID" value="NZ_AAEW02000008.1"/>
</dbReference>
<dbReference type="EMBL" id="AAEW02000008">
    <property type="protein sequence ID" value="EAT15700.1"/>
    <property type="molecule type" value="Genomic_DNA"/>
</dbReference>
<dbReference type="AlphaFoldDB" id="Q1K042"/>
<dbReference type="InterPro" id="IPR019665">
    <property type="entry name" value="OxRdtase/DH_put_Rossmann_dom"/>
</dbReference>
<evidence type="ECO:0000259" key="1">
    <source>
        <dbReference type="Pfam" id="PF10727"/>
    </source>
</evidence>
<organism evidence="3 4">
    <name type="scientific">Desulfuromonas acetoxidans (strain DSM 684 / 11070)</name>
    <dbReference type="NCBI Taxonomy" id="281689"/>
    <lineage>
        <taxon>Bacteria</taxon>
        <taxon>Pseudomonadati</taxon>
        <taxon>Thermodesulfobacteriota</taxon>
        <taxon>Desulfuromonadia</taxon>
        <taxon>Desulfuromonadales</taxon>
        <taxon>Desulfuromonadaceae</taxon>
        <taxon>Desulfuromonas</taxon>
    </lineage>
</organism>
<evidence type="ECO:0000313" key="4">
    <source>
        <dbReference type="Proteomes" id="UP000005695"/>
    </source>
</evidence>
<evidence type="ECO:0000313" key="3">
    <source>
        <dbReference type="EMBL" id="EAT15700.1"/>
    </source>
</evidence>
<comment type="caution">
    <text evidence="3">The sequence shown here is derived from an EMBL/GenBank/DDBJ whole genome shotgun (WGS) entry which is preliminary data.</text>
</comment>
<evidence type="ECO:0000259" key="2">
    <source>
        <dbReference type="Pfam" id="PF10728"/>
    </source>
</evidence>
<dbReference type="InterPro" id="IPR008927">
    <property type="entry name" value="6-PGluconate_DH-like_C_sf"/>
</dbReference>
<dbReference type="Pfam" id="PF10728">
    <property type="entry name" value="DUF2520"/>
    <property type="match status" value="1"/>
</dbReference>
<dbReference type="PANTHER" id="PTHR40459">
    <property type="entry name" value="CONSERVED HYPOTHETICAL ALANINE AND LEUCINE RICH PROTEIN"/>
    <property type="match status" value="1"/>
</dbReference>
<dbReference type="InterPro" id="IPR018931">
    <property type="entry name" value="DUF2520"/>
</dbReference>
<dbReference type="Pfam" id="PF10727">
    <property type="entry name" value="Rossmann-like"/>
    <property type="match status" value="1"/>
</dbReference>
<dbReference type="PANTHER" id="PTHR40459:SF1">
    <property type="entry name" value="CONSERVED HYPOTHETICAL ALANINE AND LEUCINE RICH PROTEIN"/>
    <property type="match status" value="1"/>
</dbReference>
<dbReference type="Gene3D" id="3.40.50.720">
    <property type="entry name" value="NAD(P)-binding Rossmann-like Domain"/>
    <property type="match status" value="1"/>
</dbReference>
<gene>
    <name evidence="3" type="ORF">Dace_2400</name>
</gene>
<dbReference type="SUPFAM" id="SSF51735">
    <property type="entry name" value="NAD(P)-binding Rossmann-fold domains"/>
    <property type="match status" value="1"/>
</dbReference>
<dbReference type="InterPro" id="IPR037108">
    <property type="entry name" value="TM1727-like_C_sf"/>
</dbReference>
<dbReference type="OrthoDB" id="8650434at2"/>
<protein>
    <submittedName>
        <fullName evidence="3">NADP oxidoreductase, coenzyme F420-dependent</fullName>
    </submittedName>
</protein>
<reference evidence="3" key="2">
    <citation type="submission" date="2006-05" db="EMBL/GenBank/DDBJ databases">
        <title>Sequencing of the draft genome and assembly of Desulfuromonas acetoxidans DSM 684.</title>
        <authorList>
            <consortium name="US DOE Joint Genome Institute (JGI-PGF)"/>
            <person name="Copeland A."/>
            <person name="Lucas S."/>
            <person name="Lapidus A."/>
            <person name="Barry K."/>
            <person name="Detter J.C."/>
            <person name="Glavina del Rio T."/>
            <person name="Hammon N."/>
            <person name="Israni S."/>
            <person name="Dalin E."/>
            <person name="Tice H."/>
            <person name="Bruce D."/>
            <person name="Pitluck S."/>
            <person name="Richardson P."/>
        </authorList>
    </citation>
    <scope>NUCLEOTIDE SEQUENCE [LARGE SCALE GENOMIC DNA]</scope>
    <source>
        <strain evidence="3">DSM 684</strain>
    </source>
</reference>
<sequence>MKQRIALIGPGRLGQAVGALLQQAGYPITAIVGRDQQRTHEAAEFIGASLMAGTDLKRCSRAELVLCCVGDDQLAPLGEALLDVLADTPSPTVIHFSGRHRAAILRPDDPRAAHWQVMSLHPLQTFASGEQGLNSLPGSYCAVEGNDELFPLGAKLSLELGCQPFRLRSEDKERYHAAACMASNFVTTLFHQASTLMAETLEDPAMAKTVLAPIFQTAVTNTLNLGPHQALTGPIVRGDIDTIRGHLEQLAEHSPERLPFYLELAEQTRQLAVESERLAPERAVQLKNLLDSFTSLS</sequence>
<reference evidence="3" key="1">
    <citation type="submission" date="2006-05" db="EMBL/GenBank/DDBJ databases">
        <title>Annotation of the draft genome assembly of Desulfuromonas acetoxidans DSM 684.</title>
        <authorList>
            <consortium name="US DOE Joint Genome Institute (JGI-ORNL)"/>
            <person name="Larimer F."/>
            <person name="Land M."/>
            <person name="Hauser L."/>
        </authorList>
    </citation>
    <scope>NUCLEOTIDE SEQUENCE [LARGE SCALE GENOMIC DNA]</scope>
    <source>
        <strain evidence="3">DSM 684</strain>
    </source>
</reference>
<accession>Q1K042</accession>